<dbReference type="Proteomes" id="UP000026960">
    <property type="component" value="Chromosome 11"/>
</dbReference>
<evidence type="ECO:0000313" key="1">
    <source>
        <dbReference type="EnsemblPlants" id="OBART11G10520.1"/>
    </source>
</evidence>
<dbReference type="HOGENOM" id="CLU_2472586_0_0_1"/>
<keyword evidence="2" id="KW-1185">Reference proteome</keyword>
<proteinExistence type="predicted"/>
<reference evidence="1" key="2">
    <citation type="submission" date="2015-03" db="UniProtKB">
        <authorList>
            <consortium name="EnsemblPlants"/>
        </authorList>
    </citation>
    <scope>IDENTIFICATION</scope>
</reference>
<dbReference type="PaxDb" id="65489-OBART11G10520.1"/>
<accession>A0A0D3HKV1</accession>
<dbReference type="AlphaFoldDB" id="A0A0D3HKV1"/>
<dbReference type="Gramene" id="OBART11G10520.1">
    <property type="protein sequence ID" value="OBART11G10520.1"/>
    <property type="gene ID" value="OBART11G10520"/>
</dbReference>
<protein>
    <submittedName>
        <fullName evidence="1">Uncharacterized protein</fullName>
    </submittedName>
</protein>
<organism evidence="1">
    <name type="scientific">Oryza barthii</name>
    <dbReference type="NCBI Taxonomy" id="65489"/>
    <lineage>
        <taxon>Eukaryota</taxon>
        <taxon>Viridiplantae</taxon>
        <taxon>Streptophyta</taxon>
        <taxon>Embryophyta</taxon>
        <taxon>Tracheophyta</taxon>
        <taxon>Spermatophyta</taxon>
        <taxon>Magnoliopsida</taxon>
        <taxon>Liliopsida</taxon>
        <taxon>Poales</taxon>
        <taxon>Poaceae</taxon>
        <taxon>BOP clade</taxon>
        <taxon>Oryzoideae</taxon>
        <taxon>Oryzeae</taxon>
        <taxon>Oryzinae</taxon>
        <taxon>Oryza</taxon>
    </lineage>
</organism>
<sequence>MTMTDLDRVEASSLRRSKLDITVVRSNGVAQCRIDSEYLVIVHATAAFVETGTVGVELTLPYLGPRCRRLLENEGDVHVIHDVAVTSP</sequence>
<reference evidence="1" key="1">
    <citation type="journal article" date="2009" name="Rice">
        <title>De Novo Next Generation Sequencing of Plant Genomes.</title>
        <authorList>
            <person name="Rounsley S."/>
            <person name="Marri P.R."/>
            <person name="Yu Y."/>
            <person name="He R."/>
            <person name="Sisneros N."/>
            <person name="Goicoechea J.L."/>
            <person name="Lee S.J."/>
            <person name="Angelova A."/>
            <person name="Kudrna D."/>
            <person name="Luo M."/>
            <person name="Affourtit J."/>
            <person name="Desany B."/>
            <person name="Knight J."/>
            <person name="Niazi F."/>
            <person name="Egholm M."/>
            <person name="Wing R.A."/>
        </authorList>
    </citation>
    <scope>NUCLEOTIDE SEQUENCE [LARGE SCALE GENOMIC DNA]</scope>
    <source>
        <strain evidence="1">cv. IRGC 105608</strain>
    </source>
</reference>
<name>A0A0D3HKV1_9ORYZ</name>
<evidence type="ECO:0000313" key="2">
    <source>
        <dbReference type="Proteomes" id="UP000026960"/>
    </source>
</evidence>
<dbReference type="EnsemblPlants" id="OBART11G10520.1">
    <property type="protein sequence ID" value="OBART11G10520.1"/>
    <property type="gene ID" value="OBART11G10520"/>
</dbReference>